<dbReference type="EMBL" id="CP064791">
    <property type="protein sequence ID" value="QSG16200.1"/>
    <property type="molecule type" value="Genomic_DNA"/>
</dbReference>
<dbReference type="Proteomes" id="UP000663292">
    <property type="component" value="Chromosome"/>
</dbReference>
<evidence type="ECO:0000259" key="1">
    <source>
        <dbReference type="Pfam" id="PF07790"/>
    </source>
</evidence>
<evidence type="ECO:0000313" key="2">
    <source>
        <dbReference type="EMBL" id="QSG16200.1"/>
    </source>
</evidence>
<gene>
    <name evidence="2" type="ORF">HSEST_2691</name>
</gene>
<proteinExistence type="predicted"/>
<sequence length="178" mass="18999">MDRAVAPVVSTILLVAIAVILAATISVFVFDFGEEVEETAPVVGQSSGEFSAQSGNDGRIVTISHVAGDDIPVSEMEVAVAATCSGRTQRGRLVNLPLESNKIEQSNINGTDIFDNRYDTGYSWDLGALKSESFTAGEKIEFRIPDGECGLTRGDTVTVRVIHVPTNAVVIEQELTAR</sequence>
<keyword evidence="3" id="KW-1185">Reference proteome</keyword>
<protein>
    <submittedName>
        <fullName evidence="2">Pilin/Flagellin, FlaG/FlaF family</fullName>
    </submittedName>
</protein>
<keyword evidence="2" id="KW-0966">Cell projection</keyword>
<feature type="domain" description="Archaeal Type IV pilin N-terminal" evidence="1">
    <location>
        <begin position="3"/>
        <end position="81"/>
    </location>
</feature>
<reference evidence="2 3" key="1">
    <citation type="submission" date="2020-11" db="EMBL/GenBank/DDBJ databases">
        <title>Carbohydrate-dependent, anaerobic sulfur respiration: A novel catabolism in halophilic archaea.</title>
        <authorList>
            <person name="Sorokin D.Y."/>
            <person name="Messina E."/>
            <person name="Smedile F."/>
            <person name="La Cono V."/>
            <person name="Hallsworth J.E."/>
            <person name="Yakimov M.M."/>
        </authorList>
    </citation>
    <scope>NUCLEOTIDE SEQUENCE [LARGE SCALE GENOMIC DNA]</scope>
    <source>
        <strain evidence="2 3">HSR-Est</strain>
    </source>
</reference>
<dbReference type="AlphaFoldDB" id="A0A897NNU6"/>
<accession>A0A897NNU6</accession>
<dbReference type="InterPro" id="IPR013373">
    <property type="entry name" value="Flagellin/pilin_N_arc"/>
</dbReference>
<keyword evidence="2" id="KW-0969">Cilium</keyword>
<dbReference type="Pfam" id="PF07790">
    <property type="entry name" value="Pilin_N"/>
    <property type="match status" value="1"/>
</dbReference>
<dbReference type="RefSeq" id="WP_229121466.1">
    <property type="nucleotide sequence ID" value="NZ_CP064791.1"/>
</dbReference>
<dbReference type="NCBIfam" id="TIGR02537">
    <property type="entry name" value="arch_flag_Nterm"/>
    <property type="match status" value="1"/>
</dbReference>
<keyword evidence="2" id="KW-0282">Flagellum</keyword>
<dbReference type="InterPro" id="IPR012859">
    <property type="entry name" value="Pilin_N_archaeal"/>
</dbReference>
<dbReference type="GeneID" id="68859323"/>
<evidence type="ECO:0000313" key="3">
    <source>
        <dbReference type="Proteomes" id="UP000663292"/>
    </source>
</evidence>
<name>A0A897NNU6_9EURY</name>
<organism evidence="2 3">
    <name type="scientific">Halapricum desulfuricans</name>
    <dbReference type="NCBI Taxonomy" id="2841257"/>
    <lineage>
        <taxon>Archaea</taxon>
        <taxon>Methanobacteriati</taxon>
        <taxon>Methanobacteriota</taxon>
        <taxon>Stenosarchaea group</taxon>
        <taxon>Halobacteria</taxon>
        <taxon>Halobacteriales</taxon>
        <taxon>Haloarculaceae</taxon>
        <taxon>Halapricum</taxon>
    </lineage>
</organism>